<feature type="region of interest" description="Disordered" evidence="1">
    <location>
        <begin position="364"/>
        <end position="383"/>
    </location>
</feature>
<name>A0A0C3KF56_9AGAM</name>
<protein>
    <submittedName>
        <fullName evidence="2">Uncharacterized protein</fullName>
    </submittedName>
</protein>
<evidence type="ECO:0000313" key="3">
    <source>
        <dbReference type="Proteomes" id="UP000054248"/>
    </source>
</evidence>
<keyword evidence="3" id="KW-1185">Reference proteome</keyword>
<accession>A0A0C3KF56</accession>
<evidence type="ECO:0000256" key="1">
    <source>
        <dbReference type="SAM" id="MobiDB-lite"/>
    </source>
</evidence>
<reference evidence="3" key="2">
    <citation type="submission" date="2015-01" db="EMBL/GenBank/DDBJ databases">
        <title>Evolutionary Origins and Diversification of the Mycorrhizal Mutualists.</title>
        <authorList>
            <consortium name="DOE Joint Genome Institute"/>
            <consortium name="Mycorrhizal Genomics Consortium"/>
            <person name="Kohler A."/>
            <person name="Kuo A."/>
            <person name="Nagy L.G."/>
            <person name="Floudas D."/>
            <person name="Copeland A."/>
            <person name="Barry K.W."/>
            <person name="Cichocki N."/>
            <person name="Veneault-Fourrey C."/>
            <person name="LaButti K."/>
            <person name="Lindquist E.A."/>
            <person name="Lipzen A."/>
            <person name="Lundell T."/>
            <person name="Morin E."/>
            <person name="Murat C."/>
            <person name="Riley R."/>
            <person name="Ohm R."/>
            <person name="Sun H."/>
            <person name="Tunlid A."/>
            <person name="Henrissat B."/>
            <person name="Grigoriev I.V."/>
            <person name="Hibbett D.S."/>
            <person name="Martin F."/>
        </authorList>
    </citation>
    <scope>NUCLEOTIDE SEQUENCE [LARGE SCALE GENOMIC DNA]</scope>
    <source>
        <strain evidence="3">MUT 4182</strain>
    </source>
</reference>
<feature type="compositionally biased region" description="Low complexity" evidence="1">
    <location>
        <begin position="209"/>
        <end position="234"/>
    </location>
</feature>
<gene>
    <name evidence="2" type="ORF">M407DRAFT_30230</name>
</gene>
<dbReference type="OrthoDB" id="3207769at2759"/>
<sequence length="503" mass="55327">MLAAAPLDHHQRHALNHYVLTGHARHLDGYQGDYDSPSDETPPHDTDRWRKQAFNQQAGVVLADFPSSIQPRSIPTEPATPPRGLPHRKSSGQQSPGSASTLPTNSRTEPTAPRDISTWRQGVSLGCQPPEHIPWTGQVSEDESVVDLAPDPEALSSVATPSSLPPASGNVEIYQWRYENYVDWWRNKMATQQSIQGVVSPPPQINEVASSSSSSAASIPKTAPKRAATAPAAARSIEVAEARMPPTLTIPPPPPAFPEPQVIRVVEIPSVQVPPAKERRPSNDNLKRVYYRLISPRNEPISVRDSSRMIGMSGDKSMGVLFLENPNSYRVRDLMTHILSRECSHTTTPGPSRTSPRLQKKFTEQNGVPPSLRSPTTGSFAVQQQQSVAPTVVTKAKIKLYYDMRGSSSASTRGRISLKRRRLKENDLLPSGAGRDEASALVVELVREEVTPPVPNRPAYVPWGMDWPNVRTASQARLQGRKQAQERVNELRLGTMEMLPAMC</sequence>
<feature type="region of interest" description="Disordered" evidence="1">
    <location>
        <begin position="65"/>
        <end position="116"/>
    </location>
</feature>
<dbReference type="HOGENOM" id="CLU_542051_0_0_1"/>
<dbReference type="EMBL" id="KN823187">
    <property type="protein sequence ID" value="KIO20113.1"/>
    <property type="molecule type" value="Genomic_DNA"/>
</dbReference>
<feature type="region of interest" description="Disordered" evidence="1">
    <location>
        <begin position="204"/>
        <end position="234"/>
    </location>
</feature>
<organism evidence="2 3">
    <name type="scientific">Tulasnella calospora MUT 4182</name>
    <dbReference type="NCBI Taxonomy" id="1051891"/>
    <lineage>
        <taxon>Eukaryota</taxon>
        <taxon>Fungi</taxon>
        <taxon>Dikarya</taxon>
        <taxon>Basidiomycota</taxon>
        <taxon>Agaricomycotina</taxon>
        <taxon>Agaricomycetes</taxon>
        <taxon>Cantharellales</taxon>
        <taxon>Tulasnellaceae</taxon>
        <taxon>Tulasnella</taxon>
    </lineage>
</organism>
<dbReference type="AlphaFoldDB" id="A0A0C3KF56"/>
<evidence type="ECO:0000313" key="2">
    <source>
        <dbReference type="EMBL" id="KIO20113.1"/>
    </source>
</evidence>
<dbReference type="Proteomes" id="UP000054248">
    <property type="component" value="Unassembled WGS sequence"/>
</dbReference>
<proteinExistence type="predicted"/>
<feature type="compositionally biased region" description="Polar residues" evidence="1">
    <location>
        <begin position="91"/>
        <end position="109"/>
    </location>
</feature>
<reference evidence="2 3" key="1">
    <citation type="submission" date="2014-04" db="EMBL/GenBank/DDBJ databases">
        <authorList>
            <consortium name="DOE Joint Genome Institute"/>
            <person name="Kuo A."/>
            <person name="Girlanda M."/>
            <person name="Perotto S."/>
            <person name="Kohler A."/>
            <person name="Nagy L.G."/>
            <person name="Floudas D."/>
            <person name="Copeland A."/>
            <person name="Barry K.W."/>
            <person name="Cichocki N."/>
            <person name="Veneault-Fourrey C."/>
            <person name="LaButti K."/>
            <person name="Lindquist E.A."/>
            <person name="Lipzen A."/>
            <person name="Lundell T."/>
            <person name="Morin E."/>
            <person name="Murat C."/>
            <person name="Sun H."/>
            <person name="Tunlid A."/>
            <person name="Henrissat B."/>
            <person name="Grigoriev I.V."/>
            <person name="Hibbett D.S."/>
            <person name="Martin F."/>
            <person name="Nordberg H.P."/>
            <person name="Cantor M.N."/>
            <person name="Hua S.X."/>
        </authorList>
    </citation>
    <scope>NUCLEOTIDE SEQUENCE [LARGE SCALE GENOMIC DNA]</scope>
    <source>
        <strain evidence="2 3">MUT 4182</strain>
    </source>
</reference>